<keyword evidence="3" id="KW-0812">Transmembrane</keyword>
<dbReference type="InterPro" id="IPR052346">
    <property type="entry name" value="O-mannosyl-transferase_TMTC"/>
</dbReference>
<keyword evidence="3" id="KW-0472">Membrane</keyword>
<feature type="transmembrane region" description="Helical" evidence="3">
    <location>
        <begin position="300"/>
        <end position="321"/>
    </location>
</feature>
<feature type="transmembrane region" description="Helical" evidence="3">
    <location>
        <begin position="135"/>
        <end position="153"/>
    </location>
</feature>
<feature type="transmembrane region" description="Helical" evidence="3">
    <location>
        <begin position="352"/>
        <end position="373"/>
    </location>
</feature>
<dbReference type="InParanoid" id="Q020J9"/>
<sequence precursor="true">MKALRSPLLWIAILCTVPFLVGTGSEFWGDDRFLIFQRLEPGSGASPLEFFHQDYWMGVEESGLYRPVGLSFLLAERALFGTWEPAYRAVSLLLHFLACVLLWRVFAQLVGLRAATVGALIFACHPIHAEAVLPVYGQLDLLAAALLAAALLARRAGRHWTGAAALGLALLCKESAIAAPLLMLWLAWTAARRVTAAELPYWPVLGAVLALRIAVLGTVGLSREATVLGTGGIGLWANSVIVTVGHAIRLCVWPTGQTVYYGHLRDSLRGVPVVEALWICAGIALVWLLAGWLPKDSTAVAAGWFAICLLPVANVVPIGVLVAERTLYLPSAGIAALAGLCWVKAAGEGRRWVHGALLVALLVGCAASARTAWRWRTELSLWSSTVADHPRSPKAHAMLGHALLREADKGRADAPALLRQADLSFSEALRLNPGSVDALYGRGLVLSRDGSCAEAMPYLRDAARLRAFDQEIELALRRCGQ</sequence>
<evidence type="ECO:0000256" key="1">
    <source>
        <dbReference type="ARBA" id="ARBA00022737"/>
    </source>
</evidence>
<dbReference type="InterPro" id="IPR011990">
    <property type="entry name" value="TPR-like_helical_dom_sf"/>
</dbReference>
<evidence type="ECO:0000256" key="3">
    <source>
        <dbReference type="SAM" id="Phobius"/>
    </source>
</evidence>
<feature type="transmembrane region" description="Helical" evidence="3">
    <location>
        <begin position="276"/>
        <end position="293"/>
    </location>
</feature>
<dbReference type="HOGENOM" id="CLU_567302_0_0_0"/>
<dbReference type="AlphaFoldDB" id="Q020J9"/>
<evidence type="ECO:0000259" key="4">
    <source>
        <dbReference type="Pfam" id="PF13231"/>
    </source>
</evidence>
<feature type="transmembrane region" description="Helical" evidence="3">
    <location>
        <begin position="86"/>
        <end position="103"/>
    </location>
</feature>
<gene>
    <name evidence="5" type="ordered locus">Acid_3682</name>
</gene>
<feature type="transmembrane region" description="Helical" evidence="3">
    <location>
        <begin position="165"/>
        <end position="188"/>
    </location>
</feature>
<evidence type="ECO:0000256" key="2">
    <source>
        <dbReference type="ARBA" id="ARBA00022803"/>
    </source>
</evidence>
<feature type="domain" description="Glycosyltransferase RgtA/B/C/D-like" evidence="4">
    <location>
        <begin position="77"/>
        <end position="212"/>
    </location>
</feature>
<feature type="transmembrane region" description="Helical" evidence="3">
    <location>
        <begin position="327"/>
        <end position="345"/>
    </location>
</feature>
<dbReference type="KEGG" id="sus:Acid_3682"/>
<proteinExistence type="predicted"/>
<feature type="transmembrane region" description="Helical" evidence="3">
    <location>
        <begin position="200"/>
        <end position="221"/>
    </location>
</feature>
<dbReference type="Gene3D" id="1.25.40.10">
    <property type="entry name" value="Tetratricopeptide repeat domain"/>
    <property type="match status" value="1"/>
</dbReference>
<dbReference type="STRING" id="234267.Acid_3682"/>
<protein>
    <recommendedName>
        <fullName evidence="4">Glycosyltransferase RgtA/B/C/D-like domain-containing protein</fullName>
    </recommendedName>
</protein>
<dbReference type="Pfam" id="PF13231">
    <property type="entry name" value="PMT_2"/>
    <property type="match status" value="1"/>
</dbReference>
<keyword evidence="3" id="KW-1133">Transmembrane helix</keyword>
<keyword evidence="2" id="KW-0802">TPR repeat</keyword>
<dbReference type="PANTHER" id="PTHR44227:SF3">
    <property type="entry name" value="PROTEIN O-MANNOSYL-TRANSFERASE TMTC4"/>
    <property type="match status" value="1"/>
</dbReference>
<feature type="transmembrane region" description="Helical" evidence="3">
    <location>
        <begin position="233"/>
        <end position="256"/>
    </location>
</feature>
<reference evidence="5" key="1">
    <citation type="submission" date="2006-10" db="EMBL/GenBank/DDBJ databases">
        <title>Complete sequence of Solibacter usitatus Ellin6076.</title>
        <authorList>
            <consortium name="US DOE Joint Genome Institute"/>
            <person name="Copeland A."/>
            <person name="Lucas S."/>
            <person name="Lapidus A."/>
            <person name="Barry K."/>
            <person name="Detter J.C."/>
            <person name="Glavina del Rio T."/>
            <person name="Hammon N."/>
            <person name="Israni S."/>
            <person name="Dalin E."/>
            <person name="Tice H."/>
            <person name="Pitluck S."/>
            <person name="Thompson L.S."/>
            <person name="Brettin T."/>
            <person name="Bruce D."/>
            <person name="Han C."/>
            <person name="Tapia R."/>
            <person name="Gilna P."/>
            <person name="Schmutz J."/>
            <person name="Larimer F."/>
            <person name="Land M."/>
            <person name="Hauser L."/>
            <person name="Kyrpides N."/>
            <person name="Mikhailova N."/>
            <person name="Janssen P.H."/>
            <person name="Kuske C.R."/>
            <person name="Richardson P."/>
        </authorList>
    </citation>
    <scope>NUCLEOTIDE SEQUENCE</scope>
    <source>
        <strain evidence="5">Ellin6076</strain>
    </source>
</reference>
<dbReference type="eggNOG" id="COG0457">
    <property type="taxonomic scope" value="Bacteria"/>
</dbReference>
<accession>Q020J9</accession>
<organism evidence="5">
    <name type="scientific">Solibacter usitatus (strain Ellin6076)</name>
    <dbReference type="NCBI Taxonomy" id="234267"/>
    <lineage>
        <taxon>Bacteria</taxon>
        <taxon>Pseudomonadati</taxon>
        <taxon>Acidobacteriota</taxon>
        <taxon>Terriglobia</taxon>
        <taxon>Bryobacterales</taxon>
        <taxon>Solibacteraceae</taxon>
        <taxon>Candidatus Solibacter</taxon>
    </lineage>
</organism>
<dbReference type="EMBL" id="CP000473">
    <property type="protein sequence ID" value="ABJ84654.1"/>
    <property type="molecule type" value="Genomic_DNA"/>
</dbReference>
<dbReference type="PANTHER" id="PTHR44227">
    <property type="match status" value="1"/>
</dbReference>
<dbReference type="SUPFAM" id="SSF48452">
    <property type="entry name" value="TPR-like"/>
    <property type="match status" value="1"/>
</dbReference>
<dbReference type="InterPro" id="IPR038731">
    <property type="entry name" value="RgtA/B/C-like"/>
</dbReference>
<keyword evidence="1" id="KW-0677">Repeat</keyword>
<name>Q020J9_SOLUE</name>
<dbReference type="OrthoDB" id="9797765at2"/>
<evidence type="ECO:0000313" key="5">
    <source>
        <dbReference type="EMBL" id="ABJ84654.1"/>
    </source>
</evidence>